<accession>A0ABY4FLV8</accession>
<sequence>MNQQAKQQGIEDAARARAELYDTLGRLKVQLNYAQRVDDAVDDAKQRIVEGRRRNPLGFAAAALGVAVVAGAIVWGVSSAVVNRFR</sequence>
<dbReference type="EMBL" id="CP095045">
    <property type="protein sequence ID" value="UOQ57272.1"/>
    <property type="molecule type" value="Genomic_DNA"/>
</dbReference>
<organism evidence="2 3">
    <name type="scientific">Leucobacter allii</name>
    <dbReference type="NCBI Taxonomy" id="2932247"/>
    <lineage>
        <taxon>Bacteria</taxon>
        <taxon>Bacillati</taxon>
        <taxon>Actinomycetota</taxon>
        <taxon>Actinomycetes</taxon>
        <taxon>Micrococcales</taxon>
        <taxon>Microbacteriaceae</taxon>
        <taxon>Leucobacter</taxon>
    </lineage>
</organism>
<feature type="transmembrane region" description="Helical" evidence="1">
    <location>
        <begin position="57"/>
        <end position="77"/>
    </location>
</feature>
<evidence type="ECO:0008006" key="4">
    <source>
        <dbReference type="Google" id="ProtNLM"/>
    </source>
</evidence>
<evidence type="ECO:0000313" key="2">
    <source>
        <dbReference type="EMBL" id="UOQ57272.1"/>
    </source>
</evidence>
<proteinExistence type="predicted"/>
<name>A0ABY4FLV8_9MICO</name>
<reference evidence="2 3" key="1">
    <citation type="submission" date="2022-04" db="EMBL/GenBank/DDBJ databases">
        <title>Leucobacter sp. isolated from rhizosphere of garlic.</title>
        <authorList>
            <person name="Won M."/>
            <person name="Lee C.-M."/>
            <person name="Woen H.-Y."/>
            <person name="Kwon S.-W."/>
        </authorList>
    </citation>
    <scope>NUCLEOTIDE SEQUENCE [LARGE SCALE GENOMIC DNA]</scope>
    <source>
        <strain evidence="2 3">H21R-40</strain>
    </source>
</reference>
<dbReference type="RefSeq" id="WP_244692305.1">
    <property type="nucleotide sequence ID" value="NZ_CP095044.1"/>
</dbReference>
<keyword evidence="3" id="KW-1185">Reference proteome</keyword>
<evidence type="ECO:0000256" key="1">
    <source>
        <dbReference type="SAM" id="Phobius"/>
    </source>
</evidence>
<evidence type="ECO:0000313" key="3">
    <source>
        <dbReference type="Proteomes" id="UP000831786"/>
    </source>
</evidence>
<protein>
    <recommendedName>
        <fullName evidence="4">DUF3618 domain-containing protein</fullName>
    </recommendedName>
</protein>
<keyword evidence="1" id="KW-0472">Membrane</keyword>
<dbReference type="Proteomes" id="UP000831786">
    <property type="component" value="Chromosome"/>
</dbReference>
<keyword evidence="1" id="KW-1133">Transmembrane helix</keyword>
<keyword evidence="1" id="KW-0812">Transmembrane</keyword>
<gene>
    <name evidence="2" type="ORF">MUN78_00025</name>
</gene>